<dbReference type="RefSeq" id="WP_162645731.1">
    <property type="nucleotide sequence ID" value="NZ_CP048287.1"/>
</dbReference>
<organism evidence="2 3">
    <name type="scientific">Paenibacillus rhizovicinus</name>
    <dbReference type="NCBI Taxonomy" id="2704463"/>
    <lineage>
        <taxon>Bacteria</taxon>
        <taxon>Bacillati</taxon>
        <taxon>Bacillota</taxon>
        <taxon>Bacilli</taxon>
        <taxon>Bacillales</taxon>
        <taxon>Paenibacillaceae</taxon>
        <taxon>Paenibacillus</taxon>
    </lineage>
</organism>
<geneLocation type="plasmid" evidence="2 3">
    <name>unnamed1</name>
</geneLocation>
<proteinExistence type="predicted"/>
<feature type="domain" description="HD-CE" evidence="1">
    <location>
        <begin position="3"/>
        <end position="121"/>
    </location>
</feature>
<evidence type="ECO:0000259" key="1">
    <source>
        <dbReference type="Pfam" id="PF24391"/>
    </source>
</evidence>
<evidence type="ECO:0000313" key="3">
    <source>
        <dbReference type="Proteomes" id="UP000479114"/>
    </source>
</evidence>
<dbReference type="Proteomes" id="UP000479114">
    <property type="component" value="Plasmid unnamed1"/>
</dbReference>
<keyword evidence="2" id="KW-0614">Plasmid</keyword>
<gene>
    <name evidence="2" type="ORF">GZH47_32395</name>
</gene>
<name>A0A6C0PB47_9BACL</name>
<evidence type="ECO:0000313" key="2">
    <source>
        <dbReference type="EMBL" id="QHW35585.1"/>
    </source>
</evidence>
<keyword evidence="3" id="KW-1185">Reference proteome</keyword>
<protein>
    <recommendedName>
        <fullName evidence="1">HD-CE domain-containing protein</fullName>
    </recommendedName>
</protein>
<sequence>MEPYWYNLGMAAAAYVEGIESLYNENEWKDLVSLLITKQTGSVPNKDSITNPSSEIRLEALSIRLRQLHAQKAEQLPFVSWEDGKGKSYRLLEDSDLVEHFGVAIGLIAASHWWTVDEIETDHSTSPRSR</sequence>
<reference evidence="2 3" key="1">
    <citation type="submission" date="2020-02" db="EMBL/GenBank/DDBJ databases">
        <title>Paenibacillus sp. nov., isolated from rhizosphere soil of tomato.</title>
        <authorList>
            <person name="Weon H.-Y."/>
            <person name="Lee S.A."/>
        </authorList>
    </citation>
    <scope>NUCLEOTIDE SEQUENCE [LARGE SCALE GENOMIC DNA]</scope>
    <source>
        <strain evidence="2 3">14171R-81</strain>
        <plasmid evidence="2 3">unnamed1</plasmid>
    </source>
</reference>
<dbReference type="AlphaFoldDB" id="A0A6C0PB47"/>
<dbReference type="InterPro" id="IPR056471">
    <property type="entry name" value="HD-CE"/>
</dbReference>
<dbReference type="EMBL" id="CP048287">
    <property type="protein sequence ID" value="QHW35585.1"/>
    <property type="molecule type" value="Genomic_DNA"/>
</dbReference>
<dbReference type="KEGG" id="prz:GZH47_32395"/>
<accession>A0A6C0PB47</accession>
<dbReference type="Pfam" id="PF24391">
    <property type="entry name" value="HD-CE"/>
    <property type="match status" value="1"/>
</dbReference>